<organism evidence="1 2">
    <name type="scientific">Thiolapillus brandeum</name>
    <dbReference type="NCBI Taxonomy" id="1076588"/>
    <lineage>
        <taxon>Bacteria</taxon>
        <taxon>Pseudomonadati</taxon>
        <taxon>Pseudomonadota</taxon>
        <taxon>Gammaproteobacteria</taxon>
        <taxon>Chromatiales</taxon>
        <taxon>Sedimenticolaceae</taxon>
        <taxon>Thiolapillus</taxon>
    </lineage>
</organism>
<reference evidence="1 2" key="1">
    <citation type="journal article" date="2014" name="PLoS ONE">
        <title>Physiological and genomic features of a novel sulfur-oxidizing gammaproteobacterium belonging to a previously uncultivated symbiotic lineage isolated from a hydrothermal vent.</title>
        <authorList>
            <person name="Nunoura T."/>
            <person name="Takaki Y."/>
            <person name="Kazama H."/>
            <person name="Kakuta J."/>
            <person name="Shimamura S."/>
            <person name="Makita H."/>
            <person name="Hirai M."/>
            <person name="Miyazaki M."/>
            <person name="Takai K."/>
        </authorList>
    </citation>
    <scope>NUCLEOTIDE SEQUENCE [LARGE SCALE GENOMIC DNA]</scope>
    <source>
        <strain evidence="1 2">Hiromi1</strain>
    </source>
</reference>
<dbReference type="EMBL" id="AP012273">
    <property type="protein sequence ID" value="BAO44166.1"/>
    <property type="molecule type" value="Genomic_DNA"/>
</dbReference>
<name>A0A7U6JHC7_9GAMM</name>
<protein>
    <submittedName>
        <fullName evidence="1">Uncharacterized protein</fullName>
    </submittedName>
</protein>
<evidence type="ECO:0000313" key="1">
    <source>
        <dbReference type="EMBL" id="BAO44166.1"/>
    </source>
</evidence>
<dbReference type="AlphaFoldDB" id="A0A7U6JHC7"/>
<proteinExistence type="predicted"/>
<gene>
    <name evidence="1" type="ORF">TBH_C1241</name>
</gene>
<keyword evidence="2" id="KW-1185">Reference proteome</keyword>
<dbReference type="Proteomes" id="UP000031631">
    <property type="component" value="Chromosome"/>
</dbReference>
<sequence>MLFYVENKVKAPHIQSAIPRRRYEIDNFSVVVLGDVQSNDPVNYKYIMAFVDVSETDPLMYITSEENPPNQREHGRYRVRVIYGEDERDMGSDEFPGDLEQFTEYGIQLAARLLQLTEEEPIRLM</sequence>
<dbReference type="KEGG" id="tbn:TBH_C1241"/>
<evidence type="ECO:0000313" key="2">
    <source>
        <dbReference type="Proteomes" id="UP000031631"/>
    </source>
</evidence>
<accession>A0A7U6JHC7</accession>